<gene>
    <name evidence="6" type="ORF">F130042H8_19810</name>
</gene>
<reference evidence="6 7" key="1">
    <citation type="submission" date="2024-04" db="EMBL/GenBank/DDBJ databases">
        <title>Defined microbial consortia suppress multidrug-resistant proinflammatory Enterobacteriaceae via ecological control.</title>
        <authorList>
            <person name="Furuichi M."/>
            <person name="Kawaguchi T."/>
            <person name="Pust M."/>
            <person name="Yasuma K."/>
            <person name="Plichta D."/>
            <person name="Hasegawa N."/>
            <person name="Ohya T."/>
            <person name="Bhattarai S."/>
            <person name="Sasajima S."/>
            <person name="Aoto Y."/>
            <person name="Tuganbaev T."/>
            <person name="Yaginuma M."/>
            <person name="Ueda M."/>
            <person name="Okahashi N."/>
            <person name="Amafuji K."/>
            <person name="Kiridooshi Y."/>
            <person name="Sugita K."/>
            <person name="Strazar M."/>
            <person name="Skelly A."/>
            <person name="Suda W."/>
            <person name="Hattori M."/>
            <person name="Nakamoto N."/>
            <person name="Caballero S."/>
            <person name="Norman J."/>
            <person name="Olle B."/>
            <person name="Tanoue T."/>
            <person name="Arita M."/>
            <person name="Bucci V."/>
            <person name="Atarashi K."/>
            <person name="Xavier R."/>
            <person name="Honda K."/>
        </authorList>
    </citation>
    <scope>NUCLEOTIDE SEQUENCE [LARGE SCALE GENOMIC DNA]</scope>
    <source>
        <strain evidence="7">f13</strain>
    </source>
</reference>
<dbReference type="InterPro" id="IPR018060">
    <property type="entry name" value="HTH_AraC"/>
</dbReference>
<feature type="transmembrane region" description="Helical" evidence="4">
    <location>
        <begin position="302"/>
        <end position="324"/>
    </location>
</feature>
<dbReference type="SUPFAM" id="SSF46689">
    <property type="entry name" value="Homeodomain-like"/>
    <property type="match status" value="1"/>
</dbReference>
<dbReference type="Proteomes" id="UP001600894">
    <property type="component" value="Unassembled WGS sequence"/>
</dbReference>
<dbReference type="InterPro" id="IPR009057">
    <property type="entry name" value="Homeodomain-like_sf"/>
</dbReference>
<evidence type="ECO:0000256" key="2">
    <source>
        <dbReference type="ARBA" id="ARBA00023125"/>
    </source>
</evidence>
<proteinExistence type="predicted"/>
<keyword evidence="1" id="KW-0805">Transcription regulation</keyword>
<sequence length="749" mass="84491">MPMKTLKNLSFKNRLAISYSLVLALMLISAAIFYHTSYRHLQRGLNSQAKSSLSSSIRQTDDLLKQIHAASLQLSSSSLFKTLADFGDPKDAAFSYTAWQVQEQLGLILPPEQLIAGGQLFVYLEKSGYILSSNYFSELSLAQKYNSQYQGLFQYSLSDDLMNPNNWRRFISLNDGESYLYICPVNNSLISISGDVNSILMFMIDRSSLESFFPESSTAGDYMVCALDKEGRPCFSISGSEAPATDPSLLPSLSYQADAAAFKENGRSMSAVNASSEYNGWNWYLVQPSSTLYYSTGNYQKLSVALIVLTILLEGGFIILLTAYNSRPVAHLSSELESQTHLTSALTSMVEQAKPLVSESYIRRLMEGSITTNEQMDRITSELGLKREDCRYQVLYAGVAPRQSSHLDAENLKLCIQNYDILVREALKRYFPDTGYIYKPGDAVFACLIAVSPSLSDQENTDRNMQAFLSLHQELLKLYDIEIVGGFGNIYEVVSYIWKSYQEARNAWSLTTDRRCVTSSLHLAASTDVYYFPESLAVQLSGFISTGSSDQAEEVFARLKEENLERRTLSFTQLRWLVADVRAVLFRKRRALDPALADTPEKKELLDLIDRRFEKEINLDTLQSIALQLCSFYTSGSDSHELIQRIQDYINANYMDASLSLSKISEEFHISENYFSFLFKKEVSENFSVYLEKLRMAKAKELVLDSAASVSELYQYTGYNNAASFRRAFKKNFGVSPREMREKAASGRS</sequence>
<keyword evidence="2" id="KW-0238">DNA-binding</keyword>
<evidence type="ECO:0000256" key="1">
    <source>
        <dbReference type="ARBA" id="ARBA00023015"/>
    </source>
</evidence>
<evidence type="ECO:0000259" key="5">
    <source>
        <dbReference type="PROSITE" id="PS01124"/>
    </source>
</evidence>
<dbReference type="SMART" id="SM00342">
    <property type="entry name" value="HTH_ARAC"/>
    <property type="match status" value="1"/>
</dbReference>
<feature type="domain" description="HTH araC/xylS-type" evidence="5">
    <location>
        <begin position="644"/>
        <end position="743"/>
    </location>
</feature>
<organism evidence="6 7">
    <name type="scientific">Enterocloster alcoholdehydrogenati</name>
    <dbReference type="NCBI Taxonomy" id="2547410"/>
    <lineage>
        <taxon>Bacteria</taxon>
        <taxon>Bacillati</taxon>
        <taxon>Bacillota</taxon>
        <taxon>Clostridia</taxon>
        <taxon>Lachnospirales</taxon>
        <taxon>Lachnospiraceae</taxon>
        <taxon>Enterocloster</taxon>
    </lineage>
</organism>
<comment type="caution">
    <text evidence="6">The sequence shown here is derived from an EMBL/GenBank/DDBJ whole genome shotgun (WGS) entry which is preliminary data.</text>
</comment>
<dbReference type="PANTHER" id="PTHR43280:SF2">
    <property type="entry name" value="HTH-TYPE TRANSCRIPTIONAL REGULATOR EXSA"/>
    <property type="match status" value="1"/>
</dbReference>
<dbReference type="PANTHER" id="PTHR43280">
    <property type="entry name" value="ARAC-FAMILY TRANSCRIPTIONAL REGULATOR"/>
    <property type="match status" value="1"/>
</dbReference>
<evidence type="ECO:0000256" key="4">
    <source>
        <dbReference type="SAM" id="Phobius"/>
    </source>
</evidence>
<evidence type="ECO:0000256" key="3">
    <source>
        <dbReference type="ARBA" id="ARBA00023163"/>
    </source>
</evidence>
<evidence type="ECO:0000313" key="7">
    <source>
        <dbReference type="Proteomes" id="UP001600894"/>
    </source>
</evidence>
<keyword evidence="4" id="KW-0812">Transmembrane</keyword>
<keyword evidence="3" id="KW-0804">Transcription</keyword>
<accession>A0ABQ0AY53</accession>
<dbReference type="PROSITE" id="PS01124">
    <property type="entry name" value="HTH_ARAC_FAMILY_2"/>
    <property type="match status" value="1"/>
</dbReference>
<dbReference type="Pfam" id="PF12833">
    <property type="entry name" value="HTH_18"/>
    <property type="match status" value="1"/>
</dbReference>
<protein>
    <recommendedName>
        <fullName evidence="5">HTH araC/xylS-type domain-containing protein</fullName>
    </recommendedName>
</protein>
<name>A0ABQ0AY53_9FIRM</name>
<keyword evidence="4" id="KW-1133">Transmembrane helix</keyword>
<keyword evidence="4" id="KW-0472">Membrane</keyword>
<dbReference type="EMBL" id="BAABXL010000001">
    <property type="protein sequence ID" value="GAA6268921.1"/>
    <property type="molecule type" value="Genomic_DNA"/>
</dbReference>
<keyword evidence="7" id="KW-1185">Reference proteome</keyword>
<dbReference type="Gene3D" id="1.10.10.60">
    <property type="entry name" value="Homeodomain-like"/>
    <property type="match status" value="2"/>
</dbReference>
<evidence type="ECO:0000313" key="6">
    <source>
        <dbReference type="EMBL" id="GAA6268921.1"/>
    </source>
</evidence>